<evidence type="ECO:0000313" key="7">
    <source>
        <dbReference type="EMBL" id="KAI1508937.1"/>
    </source>
</evidence>
<evidence type="ECO:0000313" key="6">
    <source>
        <dbReference type="EMBL" id="KAF7574136.1"/>
    </source>
</evidence>
<dbReference type="PROSITE" id="PS00028">
    <property type="entry name" value="ZINC_FINGER_C2H2_1"/>
    <property type="match status" value="1"/>
</dbReference>
<dbReference type="GO" id="GO:1990527">
    <property type="term" value="C:Tec1p-Ste12p-Dig1p complex"/>
    <property type="evidence" value="ECO:0007669"/>
    <property type="project" value="TreeGrafter"/>
</dbReference>
<reference evidence="6 8" key="1">
    <citation type="journal article" date="2018" name="BMC Genomics">
        <title>Comparative genomics of the wheat fungal pathogen Pyrenophora tritici-repentis reveals chromosomal variations and genome plasticity.</title>
        <authorList>
            <person name="Moolhuijzen P."/>
            <person name="See P.T."/>
            <person name="Hane J.K."/>
            <person name="Shi G."/>
            <person name="Liu Z."/>
            <person name="Oliver R.P."/>
            <person name="Moffat C.S."/>
        </authorList>
    </citation>
    <scope>NUCLEOTIDE SEQUENCE [LARGE SCALE GENOMIC DNA]</scope>
    <source>
        <strain evidence="6">M4</strain>
    </source>
</reference>
<reference evidence="9" key="4">
    <citation type="journal article" date="2022" name="Microb. Genom.">
        <title>A global pangenome for the wheat fungal pathogen Pyrenophora tritici-repentis and prediction of effector protein structural homology.</title>
        <authorList>
            <person name="Moolhuijzen P.M."/>
            <person name="See P.T."/>
            <person name="Shi G."/>
            <person name="Powell H.R."/>
            <person name="Cockram J."/>
            <person name="Jorgensen L.N."/>
            <person name="Benslimane H."/>
            <person name="Strelkov S.E."/>
            <person name="Turner J."/>
            <person name="Liu Z."/>
            <person name="Moffat C.S."/>
        </authorList>
    </citation>
    <scope>NUCLEOTIDE SEQUENCE [LARGE SCALE GENOMIC DNA]</scope>
</reference>
<comment type="caution">
    <text evidence="6">The sequence shown here is derived from an EMBL/GenBank/DDBJ whole genome shotgun (WGS) entry which is preliminary data.</text>
</comment>
<keyword evidence="3" id="KW-0863">Zinc-finger</keyword>
<keyword evidence="9" id="KW-1185">Reference proteome</keyword>
<feature type="compositionally biased region" description="Acidic residues" evidence="4">
    <location>
        <begin position="65"/>
        <end position="74"/>
    </location>
</feature>
<evidence type="ECO:0000256" key="2">
    <source>
        <dbReference type="ARBA" id="ARBA00023242"/>
    </source>
</evidence>
<accession>A0A2W1D2C9</accession>
<proteinExistence type="predicted"/>
<dbReference type="EMBL" id="NQIK02000002">
    <property type="protein sequence ID" value="KAF7574136.1"/>
    <property type="molecule type" value="Genomic_DNA"/>
</dbReference>
<reference evidence="7" key="3">
    <citation type="journal article" date="2022" name="bioRxiv">
        <title>A global pangenome for the wheat fungal pathogen Pyrenophora tritici-repentis and prediction of effector protein structural homology.</title>
        <authorList>
            <person name="Moolhuijzen P."/>
            <person name="See P.T."/>
            <person name="Shi G."/>
            <person name="Powell H.R."/>
            <person name="Cockram J."/>
            <person name="Jorgensen L.N."/>
            <person name="Benslimane H."/>
            <person name="Strelkov S.E."/>
            <person name="Turner J."/>
            <person name="Liu Z."/>
            <person name="Moffat C.S."/>
        </authorList>
    </citation>
    <scope>NUCLEOTIDE SEQUENCE</scope>
    <source>
        <strain evidence="7">86-124</strain>
    </source>
</reference>
<dbReference type="Gene3D" id="3.30.160.60">
    <property type="entry name" value="Classic Zinc Finger"/>
    <property type="match status" value="2"/>
</dbReference>
<dbReference type="InterPro" id="IPR036236">
    <property type="entry name" value="Znf_C2H2_sf"/>
</dbReference>
<dbReference type="AlphaFoldDB" id="A0A2W1D2C9"/>
<dbReference type="InterPro" id="IPR052127">
    <property type="entry name" value="STE12_transcription_factor"/>
</dbReference>
<evidence type="ECO:0000259" key="5">
    <source>
        <dbReference type="PROSITE" id="PS50157"/>
    </source>
</evidence>
<evidence type="ECO:0000256" key="4">
    <source>
        <dbReference type="SAM" id="MobiDB-lite"/>
    </source>
</evidence>
<name>A0A2W1D2C9_9PLEO</name>
<reference evidence="7" key="2">
    <citation type="submission" date="2021-05" db="EMBL/GenBank/DDBJ databases">
        <authorList>
            <person name="Moolhuijzen P.M."/>
            <person name="Moffat C.S."/>
        </authorList>
    </citation>
    <scope>NUCLEOTIDE SEQUENCE</scope>
    <source>
        <strain evidence="7">86-124</strain>
    </source>
</reference>
<comment type="subcellular location">
    <subcellularLocation>
        <location evidence="1">Nucleus</location>
    </subcellularLocation>
</comment>
<feature type="domain" description="C2H2-type" evidence="5">
    <location>
        <begin position="116"/>
        <end position="153"/>
    </location>
</feature>
<dbReference type="InterPro" id="IPR013087">
    <property type="entry name" value="Znf_C2H2_type"/>
</dbReference>
<keyword evidence="3" id="KW-0862">Zinc</keyword>
<dbReference type="GO" id="GO:1990526">
    <property type="term" value="C:Ste12p-Dig1p-Dig2p complex"/>
    <property type="evidence" value="ECO:0007669"/>
    <property type="project" value="TreeGrafter"/>
</dbReference>
<dbReference type="Proteomes" id="UP000245464">
    <property type="component" value="Chromosome 2"/>
</dbReference>
<dbReference type="PANTHER" id="PTHR47427:SF2">
    <property type="entry name" value="C2H2-TYPE DOMAIN-CONTAINING PROTEIN"/>
    <property type="match status" value="1"/>
</dbReference>
<sequence length="242" mass="27414">MPPHANPNHGQPQHSAYADGFASPHTHPTTRPVDSVPSWFQETAFETGDIANNQKSSSQSSFKSDDDDSDDDDSASQKSSASTTKNNCAAPEVMELGKWVENADNSNITTSKKLLHACPMAWTRNGQVVKCQKTFGRFEHLRRHFKTHSKERPYICKVPGCERPFSRGDNLRDHYWTHVERGGRGGKNKKMGIPELKAILGPKEKELAKRLKEKLKIHKEKKELAKKLKYKLNIHKEKMEKA</sequence>
<keyword evidence="3" id="KW-0479">Metal-binding</keyword>
<dbReference type="GO" id="GO:0005634">
    <property type="term" value="C:nucleus"/>
    <property type="evidence" value="ECO:0007669"/>
    <property type="project" value="UniProtKB-SubCell"/>
</dbReference>
<dbReference type="GO" id="GO:0003700">
    <property type="term" value="F:DNA-binding transcription factor activity"/>
    <property type="evidence" value="ECO:0007669"/>
    <property type="project" value="TreeGrafter"/>
</dbReference>
<dbReference type="Proteomes" id="UP000249757">
    <property type="component" value="Unassembled WGS sequence"/>
</dbReference>
<evidence type="ECO:0000256" key="3">
    <source>
        <dbReference type="PROSITE-ProRule" id="PRU00042"/>
    </source>
</evidence>
<organism evidence="6 8">
    <name type="scientific">Pyrenophora tritici-repentis</name>
    <dbReference type="NCBI Taxonomy" id="45151"/>
    <lineage>
        <taxon>Eukaryota</taxon>
        <taxon>Fungi</taxon>
        <taxon>Dikarya</taxon>
        <taxon>Ascomycota</taxon>
        <taxon>Pezizomycotina</taxon>
        <taxon>Dothideomycetes</taxon>
        <taxon>Pleosporomycetidae</taxon>
        <taxon>Pleosporales</taxon>
        <taxon>Pleosporineae</taxon>
        <taxon>Pleosporaceae</taxon>
        <taxon>Pyrenophora</taxon>
    </lineage>
</organism>
<keyword evidence="2" id="KW-0539">Nucleus</keyword>
<evidence type="ECO:0000256" key="1">
    <source>
        <dbReference type="ARBA" id="ARBA00004123"/>
    </source>
</evidence>
<dbReference type="Pfam" id="PF00096">
    <property type="entry name" value="zf-C2H2"/>
    <property type="match status" value="1"/>
</dbReference>
<dbReference type="EMBL" id="NRDI02000023">
    <property type="protein sequence ID" value="KAI1508937.1"/>
    <property type="molecule type" value="Genomic_DNA"/>
</dbReference>
<feature type="region of interest" description="Disordered" evidence="4">
    <location>
        <begin position="1"/>
        <end position="89"/>
    </location>
</feature>
<dbReference type="SUPFAM" id="SSF57667">
    <property type="entry name" value="beta-beta-alpha zinc fingers"/>
    <property type="match status" value="1"/>
</dbReference>
<evidence type="ECO:0000313" key="8">
    <source>
        <dbReference type="Proteomes" id="UP000245464"/>
    </source>
</evidence>
<evidence type="ECO:0000313" key="9">
    <source>
        <dbReference type="Proteomes" id="UP000249757"/>
    </source>
</evidence>
<dbReference type="GO" id="GO:0008270">
    <property type="term" value="F:zinc ion binding"/>
    <property type="evidence" value="ECO:0007669"/>
    <property type="project" value="UniProtKB-KW"/>
</dbReference>
<gene>
    <name evidence="7" type="ORF">Ptr86124_012236</name>
    <name evidence="6" type="ORF">PtrM4_057590</name>
</gene>
<feature type="domain" description="C2H2-type" evidence="5">
    <location>
        <begin position="154"/>
        <end position="183"/>
    </location>
</feature>
<protein>
    <submittedName>
        <fullName evidence="6">Zn-finger protein</fullName>
    </submittedName>
</protein>
<dbReference type="PROSITE" id="PS50157">
    <property type="entry name" value="ZINC_FINGER_C2H2_2"/>
    <property type="match status" value="2"/>
</dbReference>
<dbReference type="PANTHER" id="PTHR47427">
    <property type="entry name" value="PROTEIN STE12"/>
    <property type="match status" value="1"/>
</dbReference>